<dbReference type="EMBL" id="JARJLG010000073">
    <property type="protein sequence ID" value="KAJ7752744.1"/>
    <property type="molecule type" value="Genomic_DNA"/>
</dbReference>
<dbReference type="Proteomes" id="UP001215280">
    <property type="component" value="Unassembled WGS sequence"/>
</dbReference>
<name>A0AAD7IXP9_9AGAR</name>
<sequence>MSRSADVKKSFATGPLCNLFGFINNISGGKSEDIGLPLLVHGILTALIHLLCTLDFRVMKQNLLHVYLTMLQRFVVTEPDPHRVVEALQAGIIDLVASLSGKKKEAIIRFRIVEVQVQTRDWKEGVTGWNVRKRDLEVLKLQVEFQHRNPGTKFCTLFDYTVRAVPIHVLPLIDQDDTLEVVRMSKSHGSMEIHAALVVMGTRKQGFVLPM</sequence>
<evidence type="ECO:0000313" key="2">
    <source>
        <dbReference type="Proteomes" id="UP001215280"/>
    </source>
</evidence>
<reference evidence="1" key="1">
    <citation type="submission" date="2023-03" db="EMBL/GenBank/DDBJ databases">
        <title>Massive genome expansion in bonnet fungi (Mycena s.s.) driven by repeated elements and novel gene families across ecological guilds.</title>
        <authorList>
            <consortium name="Lawrence Berkeley National Laboratory"/>
            <person name="Harder C.B."/>
            <person name="Miyauchi S."/>
            <person name="Viragh M."/>
            <person name="Kuo A."/>
            <person name="Thoen E."/>
            <person name="Andreopoulos B."/>
            <person name="Lu D."/>
            <person name="Skrede I."/>
            <person name="Drula E."/>
            <person name="Henrissat B."/>
            <person name="Morin E."/>
            <person name="Kohler A."/>
            <person name="Barry K."/>
            <person name="LaButti K."/>
            <person name="Morin E."/>
            <person name="Salamov A."/>
            <person name="Lipzen A."/>
            <person name="Mereny Z."/>
            <person name="Hegedus B."/>
            <person name="Baldrian P."/>
            <person name="Stursova M."/>
            <person name="Weitz H."/>
            <person name="Taylor A."/>
            <person name="Grigoriev I.V."/>
            <person name="Nagy L.G."/>
            <person name="Martin F."/>
            <person name="Kauserud H."/>
        </authorList>
    </citation>
    <scope>NUCLEOTIDE SEQUENCE</scope>
    <source>
        <strain evidence="1">CBHHK188m</strain>
    </source>
</reference>
<evidence type="ECO:0000313" key="1">
    <source>
        <dbReference type="EMBL" id="KAJ7752744.1"/>
    </source>
</evidence>
<accession>A0AAD7IXP9</accession>
<protein>
    <submittedName>
        <fullName evidence="1">Uncharacterized protein</fullName>
    </submittedName>
</protein>
<dbReference type="AlphaFoldDB" id="A0AAD7IXP9"/>
<proteinExistence type="predicted"/>
<organism evidence="1 2">
    <name type="scientific">Mycena maculata</name>
    <dbReference type="NCBI Taxonomy" id="230809"/>
    <lineage>
        <taxon>Eukaryota</taxon>
        <taxon>Fungi</taxon>
        <taxon>Dikarya</taxon>
        <taxon>Basidiomycota</taxon>
        <taxon>Agaricomycotina</taxon>
        <taxon>Agaricomycetes</taxon>
        <taxon>Agaricomycetidae</taxon>
        <taxon>Agaricales</taxon>
        <taxon>Marasmiineae</taxon>
        <taxon>Mycenaceae</taxon>
        <taxon>Mycena</taxon>
    </lineage>
</organism>
<gene>
    <name evidence="1" type="ORF">DFH07DRAFT_774276</name>
</gene>
<comment type="caution">
    <text evidence="1">The sequence shown here is derived from an EMBL/GenBank/DDBJ whole genome shotgun (WGS) entry which is preliminary data.</text>
</comment>
<keyword evidence="2" id="KW-1185">Reference proteome</keyword>